<dbReference type="PROSITE" id="PS50931">
    <property type="entry name" value="HTH_LYSR"/>
    <property type="match status" value="1"/>
</dbReference>
<dbReference type="PANTHER" id="PTHR30537">
    <property type="entry name" value="HTH-TYPE TRANSCRIPTIONAL REGULATOR"/>
    <property type="match status" value="1"/>
</dbReference>
<keyword evidence="4" id="KW-0804">Transcription</keyword>
<dbReference type="PANTHER" id="PTHR30537:SF3">
    <property type="entry name" value="TRANSCRIPTIONAL REGULATORY PROTEIN"/>
    <property type="match status" value="1"/>
</dbReference>
<dbReference type="EMBL" id="WNKX01000016">
    <property type="protein sequence ID" value="MTW12799.1"/>
    <property type="molecule type" value="Genomic_DNA"/>
</dbReference>
<dbReference type="Proteomes" id="UP000472320">
    <property type="component" value="Unassembled WGS sequence"/>
</dbReference>
<dbReference type="AlphaFoldDB" id="A0A6L6QKJ3"/>
<dbReference type="InterPro" id="IPR036388">
    <property type="entry name" value="WH-like_DNA-bd_sf"/>
</dbReference>
<evidence type="ECO:0000256" key="4">
    <source>
        <dbReference type="ARBA" id="ARBA00023163"/>
    </source>
</evidence>
<organism evidence="6 7">
    <name type="scientific">Massilia eburnea</name>
    <dbReference type="NCBI Taxonomy" id="1776165"/>
    <lineage>
        <taxon>Bacteria</taxon>
        <taxon>Pseudomonadati</taxon>
        <taxon>Pseudomonadota</taxon>
        <taxon>Betaproteobacteria</taxon>
        <taxon>Burkholderiales</taxon>
        <taxon>Oxalobacteraceae</taxon>
        <taxon>Telluria group</taxon>
        <taxon>Massilia</taxon>
    </lineage>
</organism>
<dbReference type="InterPro" id="IPR036390">
    <property type="entry name" value="WH_DNA-bd_sf"/>
</dbReference>
<dbReference type="Pfam" id="PF00126">
    <property type="entry name" value="HTH_1"/>
    <property type="match status" value="1"/>
</dbReference>
<proteinExistence type="inferred from homology"/>
<comment type="similarity">
    <text evidence="1">Belongs to the LysR transcriptional regulatory family.</text>
</comment>
<evidence type="ECO:0000256" key="3">
    <source>
        <dbReference type="ARBA" id="ARBA00023125"/>
    </source>
</evidence>
<name>A0A6L6QKJ3_9BURK</name>
<dbReference type="InterPro" id="IPR058163">
    <property type="entry name" value="LysR-type_TF_proteobact-type"/>
</dbReference>
<evidence type="ECO:0000259" key="5">
    <source>
        <dbReference type="PROSITE" id="PS50931"/>
    </source>
</evidence>
<dbReference type="Gene3D" id="1.10.10.10">
    <property type="entry name" value="Winged helix-like DNA-binding domain superfamily/Winged helix DNA-binding domain"/>
    <property type="match status" value="1"/>
</dbReference>
<dbReference type="SUPFAM" id="SSF46785">
    <property type="entry name" value="Winged helix' DNA-binding domain"/>
    <property type="match status" value="1"/>
</dbReference>
<dbReference type="Pfam" id="PF03466">
    <property type="entry name" value="LysR_substrate"/>
    <property type="match status" value="1"/>
</dbReference>
<accession>A0A6L6QKJ3</accession>
<keyword evidence="2" id="KW-0805">Transcription regulation</keyword>
<evidence type="ECO:0000256" key="2">
    <source>
        <dbReference type="ARBA" id="ARBA00023015"/>
    </source>
</evidence>
<gene>
    <name evidence="6" type="ORF">GM658_19505</name>
</gene>
<feature type="domain" description="HTH lysR-type" evidence="5">
    <location>
        <begin position="4"/>
        <end position="61"/>
    </location>
</feature>
<dbReference type="OrthoDB" id="9072091at2"/>
<dbReference type="InterPro" id="IPR000847">
    <property type="entry name" value="LysR_HTH_N"/>
</dbReference>
<comment type="caution">
    <text evidence="6">The sequence shown here is derived from an EMBL/GenBank/DDBJ whole genome shotgun (WGS) entry which is preliminary data.</text>
</comment>
<dbReference type="Gene3D" id="3.40.190.290">
    <property type="match status" value="1"/>
</dbReference>
<evidence type="ECO:0000256" key="1">
    <source>
        <dbReference type="ARBA" id="ARBA00009437"/>
    </source>
</evidence>
<keyword evidence="3" id="KW-0238">DNA-binding</keyword>
<dbReference type="SUPFAM" id="SSF53850">
    <property type="entry name" value="Periplasmic binding protein-like II"/>
    <property type="match status" value="1"/>
</dbReference>
<dbReference type="GO" id="GO:0003700">
    <property type="term" value="F:DNA-binding transcription factor activity"/>
    <property type="evidence" value="ECO:0007669"/>
    <property type="project" value="InterPro"/>
</dbReference>
<dbReference type="FunFam" id="1.10.10.10:FF:000001">
    <property type="entry name" value="LysR family transcriptional regulator"/>
    <property type="match status" value="1"/>
</dbReference>
<sequence length="282" mass="30881">MDTPDWNDLRYFLAVTSAGSLSAAARALGVEHTTVSRRIEALERVLAVRLFDRFARGWALTEAGKALLPQAQRIEDEVHGLLRQASGAGAGLGTVRISAPPAIAAHWIAPGLPQMRAQLEGIDIELGAETAQVDLSRREADIAIRFKRPQAPDLAVRHIATVRYFLCATAEYLAGRDPGKWEFIGYDESLAETPQQEWLRAFATGRRFILSSNDLGVITSATRSGAGIAVLPDYLATGLIIAGVDCPVQRKLWMVIHDDVRKSPRVRRTADVLSELLNRPAR</sequence>
<keyword evidence="7" id="KW-1185">Reference proteome</keyword>
<evidence type="ECO:0000313" key="6">
    <source>
        <dbReference type="EMBL" id="MTW12799.1"/>
    </source>
</evidence>
<reference evidence="6 7" key="1">
    <citation type="submission" date="2019-11" db="EMBL/GenBank/DDBJ databases">
        <title>Type strains purchased from KCTC, JCM and DSMZ.</title>
        <authorList>
            <person name="Lu H."/>
        </authorList>
    </citation>
    <scope>NUCLEOTIDE SEQUENCE [LARGE SCALE GENOMIC DNA]</scope>
    <source>
        <strain evidence="6 7">JCM 31587</strain>
    </source>
</reference>
<evidence type="ECO:0000313" key="7">
    <source>
        <dbReference type="Proteomes" id="UP000472320"/>
    </source>
</evidence>
<dbReference type="GO" id="GO:0006351">
    <property type="term" value="P:DNA-templated transcription"/>
    <property type="evidence" value="ECO:0007669"/>
    <property type="project" value="TreeGrafter"/>
</dbReference>
<dbReference type="GO" id="GO:0043565">
    <property type="term" value="F:sequence-specific DNA binding"/>
    <property type="evidence" value="ECO:0007669"/>
    <property type="project" value="TreeGrafter"/>
</dbReference>
<dbReference type="RefSeq" id="WP_155455738.1">
    <property type="nucleotide sequence ID" value="NZ_WNKX01000016.1"/>
</dbReference>
<protein>
    <submittedName>
        <fullName evidence="6">LysR family transcriptional regulator</fullName>
    </submittedName>
</protein>
<dbReference type="InterPro" id="IPR005119">
    <property type="entry name" value="LysR_subst-bd"/>
</dbReference>